<dbReference type="CDD" id="cd11540">
    <property type="entry name" value="NTP-PPase_u3"/>
    <property type="match status" value="1"/>
</dbReference>
<evidence type="ECO:0008006" key="3">
    <source>
        <dbReference type="Google" id="ProtNLM"/>
    </source>
</evidence>
<sequence>MTKTLTLQEKIEEWFISRNLQEANPVKQFQKLMEEAGELYAGIAKGKSDLTKDALGDMQVVLIGIEQQIKNGAQIEASPQDMELLLLASSLGSMAQKIHKHIMHNETQTPLVRPELVSLHSSIHAIAIHNLTTANDCLALAYDEIKDRKGKLIDGIWVKEEDLK</sequence>
<dbReference type="SUPFAM" id="SSF101386">
    <property type="entry name" value="all-alpha NTP pyrophosphatases"/>
    <property type="match status" value="1"/>
</dbReference>
<evidence type="ECO:0000313" key="1">
    <source>
        <dbReference type="EMBL" id="KAA0963163.1"/>
    </source>
</evidence>
<accession>A0A5B0D8W3</accession>
<proteinExistence type="predicted"/>
<dbReference type="AlphaFoldDB" id="A0A5B0D8W3"/>
<organism evidence="1 2">
    <name type="scientific">Streptococcus cristatus</name>
    <dbReference type="NCBI Taxonomy" id="45634"/>
    <lineage>
        <taxon>Bacteria</taxon>
        <taxon>Bacillati</taxon>
        <taxon>Bacillota</taxon>
        <taxon>Bacilli</taxon>
        <taxon>Lactobacillales</taxon>
        <taxon>Streptococcaceae</taxon>
        <taxon>Streptococcus</taxon>
    </lineage>
</organism>
<dbReference type="Gene3D" id="1.10.287.1080">
    <property type="entry name" value="MazG-like"/>
    <property type="match status" value="1"/>
</dbReference>
<comment type="caution">
    <text evidence="1">The sequence shown here is derived from an EMBL/GenBank/DDBJ whole genome shotgun (WGS) entry which is preliminary data.</text>
</comment>
<dbReference type="EMBL" id="VSJJ01000018">
    <property type="protein sequence ID" value="KAA0963163.1"/>
    <property type="molecule type" value="Genomic_DNA"/>
</dbReference>
<dbReference type="Proteomes" id="UP000323039">
    <property type="component" value="Unassembled WGS sequence"/>
</dbReference>
<gene>
    <name evidence="1" type="ORF">FXF62_10535</name>
</gene>
<reference evidence="1 2" key="1">
    <citation type="submission" date="2019-08" db="EMBL/GenBank/DDBJ databases">
        <title>Genome sequence and analysis of Streptococcus cristatus strain S22 isolated from throat swab of children scarlet fever in Hangzhou, China.</title>
        <authorList>
            <person name="Huang Y."/>
            <person name="Xie L."/>
        </authorList>
    </citation>
    <scope>NUCLEOTIDE SEQUENCE [LARGE SCALE GENOMIC DNA]</scope>
    <source>
        <strain evidence="1 2">S22</strain>
    </source>
</reference>
<name>A0A5B0D8W3_STRCR</name>
<evidence type="ECO:0000313" key="2">
    <source>
        <dbReference type="Proteomes" id="UP000323039"/>
    </source>
</evidence>
<dbReference type="RefSeq" id="WP_149518695.1">
    <property type="nucleotide sequence ID" value="NZ_VSJJ01000018.1"/>
</dbReference>
<protein>
    <recommendedName>
        <fullName evidence="3">DNA-binding protein</fullName>
    </recommendedName>
</protein>